<evidence type="ECO:0000313" key="7">
    <source>
        <dbReference type="Proteomes" id="UP000247763"/>
    </source>
</evidence>
<proteinExistence type="inferred from homology"/>
<evidence type="ECO:0000259" key="5">
    <source>
        <dbReference type="Pfam" id="PF00155"/>
    </source>
</evidence>
<dbReference type="GO" id="GO:0030170">
    <property type="term" value="F:pyridoxal phosphate binding"/>
    <property type="evidence" value="ECO:0007669"/>
    <property type="project" value="InterPro"/>
</dbReference>
<evidence type="ECO:0000256" key="3">
    <source>
        <dbReference type="ARBA" id="ARBA00022679"/>
    </source>
</evidence>
<dbReference type="PANTHER" id="PTHR42832:SF1">
    <property type="entry name" value="GLUTAMATE-PYRUVATE AMINOTRANSFERASE ALAC"/>
    <property type="match status" value="1"/>
</dbReference>
<dbReference type="GO" id="GO:0008483">
    <property type="term" value="F:transaminase activity"/>
    <property type="evidence" value="ECO:0007669"/>
    <property type="project" value="UniProtKB-KW"/>
</dbReference>
<dbReference type="InterPro" id="IPR015424">
    <property type="entry name" value="PyrdxlP-dep_Trfase"/>
</dbReference>
<keyword evidence="2 4" id="KW-0032">Aminotransferase</keyword>
<dbReference type="PROSITE" id="PS00105">
    <property type="entry name" value="AA_TRANSFER_CLASS_1"/>
    <property type="match status" value="1"/>
</dbReference>
<evidence type="ECO:0000313" key="6">
    <source>
        <dbReference type="EMBL" id="AWM77421.1"/>
    </source>
</evidence>
<accession>A0A2Z3HVN0</accession>
<protein>
    <recommendedName>
        <fullName evidence="4">Aminotransferase</fullName>
        <ecNumber evidence="4">2.6.1.-</ecNumber>
    </recommendedName>
</protein>
<dbReference type="EC" id="2.6.1.-" evidence="4"/>
<comment type="cofactor">
    <cofactor evidence="1 4">
        <name>pyridoxal 5'-phosphate</name>
        <dbReference type="ChEBI" id="CHEBI:597326"/>
    </cofactor>
</comment>
<dbReference type="InterPro" id="IPR004839">
    <property type="entry name" value="Aminotransferase_I/II_large"/>
</dbReference>
<sequence length="406" mass="44328">MTPEFHRIRRLPPYVFEEVNRIKARLRGEGVDIIDFGMGNPDMPTPKHIVEKMIETARDPKAGRYSASKGIIGLRRAMAGYYDRRFGVKLDPDTEVIATLGSKEGFANLAQALTAPGDVIICPNPAYPIHAYGFIMAGGVIRHVPALSPEEYLSGISRAVKHSAPPPTVLILSYPSNPTAQWVDLEFYKDAVALARKHDMLVLSDIAYSEIYFDDNPPPSVLQVPGAKDIAVEVNSLSKTYAMAGWRVGMVVGNARICAALARVKSYLDYGAYTPIQVAAAAALNGPQDCVEEIRGIYKARRDTLVESMKRAGWDIPAPPASMFAWAPLPEAFREAGSMLFSKLLIEEAGVAVAPGVAFGEYGEGYVRIGLVENENRIRQAARNVRRFLSNADEILGRAHNTGVGQ</sequence>
<evidence type="ECO:0000256" key="1">
    <source>
        <dbReference type="ARBA" id="ARBA00001933"/>
    </source>
</evidence>
<dbReference type="InterPro" id="IPR050881">
    <property type="entry name" value="LL-DAP_aminotransferase"/>
</dbReference>
<dbReference type="Pfam" id="PF00155">
    <property type="entry name" value="Aminotran_1_2"/>
    <property type="match status" value="1"/>
</dbReference>
<gene>
    <name evidence="6" type="ORF">HYN04_06365</name>
</gene>
<keyword evidence="7" id="KW-1185">Reference proteome</keyword>
<dbReference type="InterPro" id="IPR015422">
    <property type="entry name" value="PyrdxlP-dep_Trfase_small"/>
</dbReference>
<dbReference type="NCBIfam" id="NF006604">
    <property type="entry name" value="PRK09148.1"/>
    <property type="match status" value="1"/>
</dbReference>
<reference evidence="7" key="1">
    <citation type="submission" date="2018-05" db="EMBL/GenBank/DDBJ databases">
        <title>Genome sequencing of Phenylobacterium sp. HYN0004.</title>
        <authorList>
            <person name="Yi H."/>
            <person name="Baek C."/>
        </authorList>
    </citation>
    <scope>NUCLEOTIDE SEQUENCE [LARGE SCALE GENOMIC DNA]</scope>
    <source>
        <strain evidence="7">HYN0004</strain>
    </source>
</reference>
<evidence type="ECO:0000256" key="2">
    <source>
        <dbReference type="ARBA" id="ARBA00022576"/>
    </source>
</evidence>
<dbReference type="InterPro" id="IPR015421">
    <property type="entry name" value="PyrdxlP-dep_Trfase_major"/>
</dbReference>
<dbReference type="PANTHER" id="PTHR42832">
    <property type="entry name" value="AMINO ACID AMINOTRANSFERASE"/>
    <property type="match status" value="1"/>
</dbReference>
<comment type="similarity">
    <text evidence="4">Belongs to the class-I pyridoxal-phosphate-dependent aminotransferase family.</text>
</comment>
<dbReference type="KEGG" id="phb:HYN04_06365"/>
<dbReference type="OrthoDB" id="9763453at2"/>
<evidence type="ECO:0000256" key="4">
    <source>
        <dbReference type="RuleBase" id="RU000481"/>
    </source>
</evidence>
<keyword evidence="3 4" id="KW-0808">Transferase</keyword>
<dbReference type="Gene3D" id="3.40.640.10">
    <property type="entry name" value="Type I PLP-dependent aspartate aminotransferase-like (Major domain)"/>
    <property type="match status" value="1"/>
</dbReference>
<organism evidence="6 7">
    <name type="scientific">Phenylobacterium parvum</name>
    <dbReference type="NCBI Taxonomy" id="2201350"/>
    <lineage>
        <taxon>Bacteria</taxon>
        <taxon>Pseudomonadati</taxon>
        <taxon>Pseudomonadota</taxon>
        <taxon>Alphaproteobacteria</taxon>
        <taxon>Caulobacterales</taxon>
        <taxon>Caulobacteraceae</taxon>
        <taxon>Phenylobacterium</taxon>
    </lineage>
</organism>
<dbReference type="RefSeq" id="WP_110449988.1">
    <property type="nucleotide sequence ID" value="NZ_CP029479.1"/>
</dbReference>
<dbReference type="SUPFAM" id="SSF53383">
    <property type="entry name" value="PLP-dependent transferases"/>
    <property type="match status" value="1"/>
</dbReference>
<dbReference type="EMBL" id="CP029479">
    <property type="protein sequence ID" value="AWM77421.1"/>
    <property type="molecule type" value="Genomic_DNA"/>
</dbReference>
<dbReference type="Proteomes" id="UP000247763">
    <property type="component" value="Chromosome"/>
</dbReference>
<name>A0A2Z3HVN0_9CAUL</name>
<dbReference type="InterPro" id="IPR004838">
    <property type="entry name" value="NHTrfase_class1_PyrdxlP-BS"/>
</dbReference>
<dbReference type="Gene3D" id="3.90.1150.10">
    <property type="entry name" value="Aspartate Aminotransferase, domain 1"/>
    <property type="match status" value="1"/>
</dbReference>
<feature type="domain" description="Aminotransferase class I/classII large" evidence="5">
    <location>
        <begin position="32"/>
        <end position="382"/>
    </location>
</feature>
<dbReference type="CDD" id="cd00609">
    <property type="entry name" value="AAT_like"/>
    <property type="match status" value="1"/>
</dbReference>
<dbReference type="AlphaFoldDB" id="A0A2Z3HVN0"/>